<gene>
    <name evidence="1" type="ORF">FOJ82_03095</name>
</gene>
<dbReference type="InterPro" id="IPR038765">
    <property type="entry name" value="Papain-like_cys_pep_sf"/>
</dbReference>
<dbReference type="Proteomes" id="UP000317638">
    <property type="component" value="Unassembled WGS sequence"/>
</dbReference>
<keyword evidence="1" id="KW-0808">Transferase</keyword>
<organism evidence="1 2">
    <name type="scientific">Tessaracoccus rhinocerotis</name>
    <dbReference type="NCBI Taxonomy" id="1689449"/>
    <lineage>
        <taxon>Bacteria</taxon>
        <taxon>Bacillati</taxon>
        <taxon>Actinomycetota</taxon>
        <taxon>Actinomycetes</taxon>
        <taxon>Propionibacteriales</taxon>
        <taxon>Propionibacteriaceae</taxon>
        <taxon>Tessaracoccus</taxon>
    </lineage>
</organism>
<name>A0A553K585_9ACTN</name>
<dbReference type="EMBL" id="VKKG01000001">
    <property type="protein sequence ID" value="TRY19880.1"/>
    <property type="molecule type" value="Genomic_DNA"/>
</dbReference>
<dbReference type="SUPFAM" id="SSF54001">
    <property type="entry name" value="Cysteine proteinases"/>
    <property type="match status" value="1"/>
</dbReference>
<evidence type="ECO:0000313" key="1">
    <source>
        <dbReference type="EMBL" id="TRY19880.1"/>
    </source>
</evidence>
<sequence>MRIKLTDLAVLAGVAVAGGIAGAPRPGRSGPDRSLGGILARLRSSGLEGRELADAAIAAVNEGFPQHSVWHLWESPETALANGRGWSHQYNAILAQVLRALGFEVRRVHAARVRGWRHPWFYSSHSWVKVNLEGRWLDACASRSTNRLGEVGFVPVSEELAYRRSTPYTVGLGLVPFITFGVWRAWLTGRDVAPWIYRRRD</sequence>
<protein>
    <submittedName>
        <fullName evidence="1">Arylamine N-acetyltransferase</fullName>
    </submittedName>
</protein>
<dbReference type="OrthoDB" id="3727142at2"/>
<dbReference type="GO" id="GO:0016740">
    <property type="term" value="F:transferase activity"/>
    <property type="evidence" value="ECO:0007669"/>
    <property type="project" value="UniProtKB-KW"/>
</dbReference>
<dbReference type="Gene3D" id="3.10.620.30">
    <property type="match status" value="1"/>
</dbReference>
<comment type="caution">
    <text evidence="1">The sequence shown here is derived from an EMBL/GenBank/DDBJ whole genome shotgun (WGS) entry which is preliminary data.</text>
</comment>
<reference evidence="1 2" key="1">
    <citation type="submission" date="2019-07" db="EMBL/GenBank/DDBJ databases">
        <authorList>
            <person name="Zhou L.-Y."/>
        </authorList>
    </citation>
    <scope>NUCLEOTIDE SEQUENCE [LARGE SCALE GENOMIC DNA]</scope>
    <source>
        <strain evidence="1 2">YIM 101269</strain>
    </source>
</reference>
<evidence type="ECO:0000313" key="2">
    <source>
        <dbReference type="Proteomes" id="UP000317638"/>
    </source>
</evidence>
<dbReference type="RefSeq" id="WP_143936967.1">
    <property type="nucleotide sequence ID" value="NZ_VKKG01000001.1"/>
</dbReference>
<keyword evidence="2" id="KW-1185">Reference proteome</keyword>
<proteinExistence type="predicted"/>
<accession>A0A553K585</accession>
<dbReference type="AlphaFoldDB" id="A0A553K585"/>